<keyword evidence="2" id="KW-1185">Reference proteome</keyword>
<dbReference type="EMBL" id="CAJVQC010125485">
    <property type="protein sequence ID" value="CAG8840017.1"/>
    <property type="molecule type" value="Genomic_DNA"/>
</dbReference>
<gene>
    <name evidence="1" type="ORF">RPERSI_LOCUS31266</name>
</gene>
<organism evidence="1 2">
    <name type="scientific">Racocetra persica</name>
    <dbReference type="NCBI Taxonomy" id="160502"/>
    <lineage>
        <taxon>Eukaryota</taxon>
        <taxon>Fungi</taxon>
        <taxon>Fungi incertae sedis</taxon>
        <taxon>Mucoromycota</taxon>
        <taxon>Glomeromycotina</taxon>
        <taxon>Glomeromycetes</taxon>
        <taxon>Diversisporales</taxon>
        <taxon>Gigasporaceae</taxon>
        <taxon>Racocetra</taxon>
    </lineage>
</organism>
<proteinExistence type="predicted"/>
<reference evidence="1" key="1">
    <citation type="submission" date="2021-06" db="EMBL/GenBank/DDBJ databases">
        <authorList>
            <person name="Kallberg Y."/>
            <person name="Tangrot J."/>
            <person name="Rosling A."/>
        </authorList>
    </citation>
    <scope>NUCLEOTIDE SEQUENCE</scope>
    <source>
        <strain evidence="1">MA461A</strain>
    </source>
</reference>
<accession>A0ACA9SIQ8</accession>
<feature type="non-terminal residue" evidence="1">
    <location>
        <position position="104"/>
    </location>
</feature>
<sequence>ISKIFCGIDTSKASKKAENMSESKDADGIYWLTMVEYISCMSIELKFMKGSNGTEVFVESESLSGDNDAEESLSGDNDAEVNGNIAKSIAKKVNDHNMKEITDD</sequence>
<protein>
    <submittedName>
        <fullName evidence="1">7264_t:CDS:1</fullName>
    </submittedName>
</protein>
<dbReference type="Proteomes" id="UP000789920">
    <property type="component" value="Unassembled WGS sequence"/>
</dbReference>
<evidence type="ECO:0000313" key="1">
    <source>
        <dbReference type="EMBL" id="CAG8840017.1"/>
    </source>
</evidence>
<name>A0ACA9SIQ8_9GLOM</name>
<feature type="non-terminal residue" evidence="1">
    <location>
        <position position="1"/>
    </location>
</feature>
<evidence type="ECO:0000313" key="2">
    <source>
        <dbReference type="Proteomes" id="UP000789920"/>
    </source>
</evidence>
<comment type="caution">
    <text evidence="1">The sequence shown here is derived from an EMBL/GenBank/DDBJ whole genome shotgun (WGS) entry which is preliminary data.</text>
</comment>